<sequence length="787" mass="86335">MKQVVHFADISSDHREDIDRAHKIAQGIHEKSGTEALQHLLMHLPGLKIRHFTFGRRGFDCIDENSNLIQNKGHTRRITKELNTKGSIIFGWKESLVKEIMRGIANEAVLCQEHLVCPATLRNVKRPFLVGVLKSMVKTMGMHALAMIGEPEIGKTFAGRAAALARARRRARKIGGERVAALKSTTEFDFLSGQPGGKSRAWAHDNGALNEQRARAIKSFTDAGGDEATLANLMACLKRSDETVNFTHADGNSYVLHRLDSEGAEPVPCFVLGESNFINMGGRRRIGLWEKGDPQFGADYDQGVLREQNWLAQLMGDGEVPPGPDDDSGAEDVSAAAEPQPFDKLSLGDMWGRAAAAPGASSLAEFKCAKKGAVNDGPDALKKPAPAKKEERGVEQERALRAPITRGPEGPCRAAGSTEKADNQKVFSATPVGEATMQKLSPGRSGVAPEKGKLRTVLRRPSATKAKDWKNAPYVRAKNATPGGGLRREQATCKRAVPELLAASDVEIVNILLDDKLLVDWTGGDRLLHRCNAKGCQKHEPPARQNPIFSEHSASESLQKQAVALLAKLAGNVWQARRMHVEDVEPTIEYRKTKAWADVEADEATFDKLDLTGGPEPLEDPSRPAMWEQWLGIAQRGRPRALTLARHSPEMAGKRAPGPGAARMRWLLKDRSAIFHTGPARSCKLNAPGVIHDFVKKVLIPPKYVGLTTHVLPSGKHLKVKSGAQFINRTWRFIKNRIHRNANAKAGTNLLATKGRSVQCGYWHKDDDMWAKTGDMVQHIMRDQLTA</sequence>
<organism evidence="2 3">
    <name type="scientific">Prorocentrum cordatum</name>
    <dbReference type="NCBI Taxonomy" id="2364126"/>
    <lineage>
        <taxon>Eukaryota</taxon>
        <taxon>Sar</taxon>
        <taxon>Alveolata</taxon>
        <taxon>Dinophyceae</taxon>
        <taxon>Prorocentrales</taxon>
        <taxon>Prorocentraceae</taxon>
        <taxon>Prorocentrum</taxon>
    </lineage>
</organism>
<feature type="region of interest" description="Disordered" evidence="1">
    <location>
        <begin position="315"/>
        <end position="344"/>
    </location>
</feature>
<protein>
    <submittedName>
        <fullName evidence="2">Uncharacterized protein</fullName>
    </submittedName>
</protein>
<name>A0ABN9TMW7_9DINO</name>
<dbReference type="EMBL" id="CAUYUJ010014894">
    <property type="protein sequence ID" value="CAK0847353.1"/>
    <property type="molecule type" value="Genomic_DNA"/>
</dbReference>
<accession>A0ABN9TMW7</accession>
<comment type="caution">
    <text evidence="2">The sequence shown here is derived from an EMBL/GenBank/DDBJ whole genome shotgun (WGS) entry which is preliminary data.</text>
</comment>
<evidence type="ECO:0000313" key="3">
    <source>
        <dbReference type="Proteomes" id="UP001189429"/>
    </source>
</evidence>
<keyword evidence="3" id="KW-1185">Reference proteome</keyword>
<evidence type="ECO:0000313" key="2">
    <source>
        <dbReference type="EMBL" id="CAK0847353.1"/>
    </source>
</evidence>
<proteinExistence type="predicted"/>
<evidence type="ECO:0000256" key="1">
    <source>
        <dbReference type="SAM" id="MobiDB-lite"/>
    </source>
</evidence>
<gene>
    <name evidence="2" type="ORF">PCOR1329_LOCUS40589</name>
</gene>
<feature type="compositionally biased region" description="Basic and acidic residues" evidence="1">
    <location>
        <begin position="379"/>
        <end position="400"/>
    </location>
</feature>
<feature type="region of interest" description="Disordered" evidence="1">
    <location>
        <begin position="373"/>
        <end position="488"/>
    </location>
</feature>
<dbReference type="Proteomes" id="UP001189429">
    <property type="component" value="Unassembled WGS sequence"/>
</dbReference>
<reference evidence="2" key="1">
    <citation type="submission" date="2023-10" db="EMBL/GenBank/DDBJ databases">
        <authorList>
            <person name="Chen Y."/>
            <person name="Shah S."/>
            <person name="Dougan E. K."/>
            <person name="Thang M."/>
            <person name="Chan C."/>
        </authorList>
    </citation>
    <scope>NUCLEOTIDE SEQUENCE [LARGE SCALE GENOMIC DNA]</scope>
</reference>